<gene>
    <name evidence="2" type="ORF">KIN20_022553</name>
</gene>
<dbReference type="Proteomes" id="UP001196413">
    <property type="component" value="Unassembled WGS sequence"/>
</dbReference>
<name>A0AAD5MVN9_PARTN</name>
<accession>A0AAD5MVN9</accession>
<feature type="region of interest" description="Disordered" evidence="1">
    <location>
        <begin position="123"/>
        <end position="162"/>
    </location>
</feature>
<feature type="compositionally biased region" description="Basic and acidic residues" evidence="1">
    <location>
        <begin position="151"/>
        <end position="160"/>
    </location>
</feature>
<organism evidence="2 3">
    <name type="scientific">Parelaphostrongylus tenuis</name>
    <name type="common">Meningeal worm</name>
    <dbReference type="NCBI Taxonomy" id="148309"/>
    <lineage>
        <taxon>Eukaryota</taxon>
        <taxon>Metazoa</taxon>
        <taxon>Ecdysozoa</taxon>
        <taxon>Nematoda</taxon>
        <taxon>Chromadorea</taxon>
        <taxon>Rhabditida</taxon>
        <taxon>Rhabditina</taxon>
        <taxon>Rhabditomorpha</taxon>
        <taxon>Strongyloidea</taxon>
        <taxon>Metastrongylidae</taxon>
        <taxon>Parelaphostrongylus</taxon>
    </lineage>
</organism>
<evidence type="ECO:0000313" key="2">
    <source>
        <dbReference type="EMBL" id="KAJ1362853.1"/>
    </source>
</evidence>
<proteinExistence type="predicted"/>
<sequence length="326" mass="36123">MLLVQVELGSPVQVQDLISFLLSRSYNNFRVIDRGSIPSGNVCARISTRLSQSLNGPFCQSPSTEDIHSARDAAARSELRELLTEAPNTSNGADELDLFKQKPAEEDMEACVVLPNAGSLLHSESPDSMAEDDTMEHGLSLENPSVSQDVSHIESKRENSSEVNGGFCGDPFNVKWIRNAVRSLRERGVLKDRVRCAICKMDVVAFSGYMCKHINIKHTNFICTVVQFATTALSEDGACLDISDVTINLRIMLTLIRLNSLSSYEDYEMWLDNVYNFASSGVLATFTTNSLKTVKMKRIAQELFFFFQASRGSEDGVFVEMSATND</sequence>
<comment type="caution">
    <text evidence="2">The sequence shown here is derived from an EMBL/GenBank/DDBJ whole genome shotgun (WGS) entry which is preliminary data.</text>
</comment>
<protein>
    <submittedName>
        <fullName evidence="2">Uncharacterized protein</fullName>
    </submittedName>
</protein>
<keyword evidence="3" id="KW-1185">Reference proteome</keyword>
<evidence type="ECO:0000256" key="1">
    <source>
        <dbReference type="SAM" id="MobiDB-lite"/>
    </source>
</evidence>
<evidence type="ECO:0000313" key="3">
    <source>
        <dbReference type="Proteomes" id="UP001196413"/>
    </source>
</evidence>
<dbReference type="EMBL" id="JAHQIW010004549">
    <property type="protein sequence ID" value="KAJ1362853.1"/>
    <property type="molecule type" value="Genomic_DNA"/>
</dbReference>
<dbReference type="AlphaFoldDB" id="A0AAD5MVN9"/>
<reference evidence="2" key="1">
    <citation type="submission" date="2021-06" db="EMBL/GenBank/DDBJ databases">
        <title>Parelaphostrongylus tenuis whole genome reference sequence.</title>
        <authorList>
            <person name="Garwood T.J."/>
            <person name="Larsen P.A."/>
            <person name="Fountain-Jones N.M."/>
            <person name="Garbe J.R."/>
            <person name="Macchietto M.G."/>
            <person name="Kania S.A."/>
            <person name="Gerhold R.W."/>
            <person name="Richards J.E."/>
            <person name="Wolf T.M."/>
        </authorList>
    </citation>
    <scope>NUCLEOTIDE SEQUENCE</scope>
    <source>
        <strain evidence="2">MNPRO001-30</strain>
        <tissue evidence="2">Meninges</tissue>
    </source>
</reference>